<keyword evidence="4 5" id="KW-0143">Chaperone</keyword>
<sequence>MPFWRRARGAALLLVLSLRGKQMFRATAIIRADEVIDAVPAGHAVLERDERHLRRKAIALEGGEKVLVDFAEPVVLGHGDRLVLDDGREIEIRAASEELYEIRGRDPLHIAELAWHIGNRHLAAQIENDRIFILRDHVIKAMLEGLGAKVTDVTAIFSPLRGAYAGGHSHHDHGHHHGHHDHDHDHEHHHHHHD</sequence>
<dbReference type="InterPro" id="IPR012406">
    <property type="entry name" value="UreE"/>
</dbReference>
<dbReference type="SMART" id="SM00988">
    <property type="entry name" value="UreE_N"/>
    <property type="match status" value="1"/>
</dbReference>
<dbReference type="SUPFAM" id="SSF69737">
    <property type="entry name" value="Urease metallochaperone UreE, C-terminal domain"/>
    <property type="match status" value="1"/>
</dbReference>
<dbReference type="NCBIfam" id="NF009760">
    <property type="entry name" value="PRK13261.2-6"/>
    <property type="match status" value="1"/>
</dbReference>
<dbReference type="InterPro" id="IPR007864">
    <property type="entry name" value="UreE_C_dom"/>
</dbReference>
<name>C4WI06_9HYPH</name>
<dbReference type="InterPro" id="IPR036118">
    <property type="entry name" value="UreE_N_sf"/>
</dbReference>
<dbReference type="GO" id="GO:0006457">
    <property type="term" value="P:protein folding"/>
    <property type="evidence" value="ECO:0007669"/>
    <property type="project" value="InterPro"/>
</dbReference>
<dbReference type="Gene3D" id="3.30.70.790">
    <property type="entry name" value="UreE, C-terminal domain"/>
    <property type="match status" value="1"/>
</dbReference>
<evidence type="ECO:0000256" key="2">
    <source>
        <dbReference type="ARBA" id="ARBA00022490"/>
    </source>
</evidence>
<dbReference type="Gene3D" id="2.60.260.20">
    <property type="entry name" value="Urease metallochaperone UreE, N-terminal domain"/>
    <property type="match status" value="1"/>
</dbReference>
<dbReference type="GO" id="GO:0016151">
    <property type="term" value="F:nickel cation binding"/>
    <property type="evidence" value="ECO:0007669"/>
    <property type="project" value="UniProtKB-UniRule"/>
</dbReference>
<dbReference type="GO" id="GO:0051082">
    <property type="term" value="F:unfolded protein binding"/>
    <property type="evidence" value="ECO:0007669"/>
    <property type="project" value="UniProtKB-UniRule"/>
</dbReference>
<dbReference type="CDD" id="cd00571">
    <property type="entry name" value="UreE"/>
    <property type="match status" value="1"/>
</dbReference>
<comment type="caution">
    <text evidence="8">The sequence shown here is derived from an EMBL/GenBank/DDBJ whole genome shotgun (WGS) entry which is preliminary data.</text>
</comment>
<dbReference type="EMBL" id="ACQA01000001">
    <property type="protein sequence ID" value="EEQ94932.1"/>
    <property type="molecule type" value="Genomic_DNA"/>
</dbReference>
<accession>C4WI06</accession>
<dbReference type="HOGENOM" id="CLU_093757_1_0_5"/>
<evidence type="ECO:0000256" key="5">
    <source>
        <dbReference type="HAMAP-Rule" id="MF_00822"/>
    </source>
</evidence>
<evidence type="ECO:0000313" key="8">
    <source>
        <dbReference type="EMBL" id="EEQ94932.1"/>
    </source>
</evidence>
<feature type="region of interest" description="Disordered" evidence="6">
    <location>
        <begin position="166"/>
        <end position="194"/>
    </location>
</feature>
<comment type="similarity">
    <text evidence="5">Belongs to the UreE family.</text>
</comment>
<comment type="subcellular location">
    <subcellularLocation>
        <location evidence="1 5">Cytoplasm</location>
    </subcellularLocation>
</comment>
<dbReference type="Pfam" id="PF05194">
    <property type="entry name" value="UreE_C"/>
    <property type="match status" value="1"/>
</dbReference>
<dbReference type="InterPro" id="IPR004029">
    <property type="entry name" value="UreE_N"/>
</dbReference>
<dbReference type="AlphaFoldDB" id="C4WI06"/>
<dbReference type="GO" id="GO:0019627">
    <property type="term" value="P:urea metabolic process"/>
    <property type="evidence" value="ECO:0007669"/>
    <property type="project" value="InterPro"/>
</dbReference>
<organism evidence="8 9">
    <name type="scientific">Brucella intermedia LMG 3301</name>
    <dbReference type="NCBI Taxonomy" id="641118"/>
    <lineage>
        <taxon>Bacteria</taxon>
        <taxon>Pseudomonadati</taxon>
        <taxon>Pseudomonadota</taxon>
        <taxon>Alphaproteobacteria</taxon>
        <taxon>Hyphomicrobiales</taxon>
        <taxon>Brucellaceae</taxon>
        <taxon>Brucella/Ochrobactrum group</taxon>
        <taxon>Brucella</taxon>
    </lineage>
</organism>
<dbReference type="Proteomes" id="UP000004386">
    <property type="component" value="Unassembled WGS sequence"/>
</dbReference>
<feature type="domain" description="UreE urease accessory N-terminal" evidence="7">
    <location>
        <begin position="25"/>
        <end position="90"/>
    </location>
</feature>
<dbReference type="GO" id="GO:0005737">
    <property type="term" value="C:cytoplasm"/>
    <property type="evidence" value="ECO:0007669"/>
    <property type="project" value="UniProtKB-SubCell"/>
</dbReference>
<dbReference type="HAMAP" id="MF_00822">
    <property type="entry name" value="UreE"/>
    <property type="match status" value="1"/>
</dbReference>
<evidence type="ECO:0000313" key="9">
    <source>
        <dbReference type="Proteomes" id="UP000004386"/>
    </source>
</evidence>
<reference evidence="8 9" key="1">
    <citation type="submission" date="2009-05" db="EMBL/GenBank/DDBJ databases">
        <authorList>
            <person name="Setubal J.C."/>
            <person name="Boyle S."/>
            <person name="Crasta O.R."/>
            <person name="Gillespie J.J."/>
            <person name="Kenyon R.W."/>
            <person name="Lu J."/>
            <person name="Mane S."/>
            <person name="Nagrani S."/>
            <person name="Shallom J.M."/>
            <person name="Shallom S."/>
            <person name="Shukla M."/>
            <person name="Snyder E.E."/>
            <person name="Sobral B.W."/>
            <person name="Wattam A.R."/>
            <person name="Will R."/>
            <person name="Williams K."/>
            <person name="Yoo H."/>
            <person name="Munk C."/>
            <person name="Tapia R."/>
            <person name="Green L."/>
            <person name="Rogers Y."/>
            <person name="Detter J.C."/>
            <person name="Bruce D."/>
            <person name="Brettin T.S."/>
            <person name="Tsolis R."/>
        </authorList>
    </citation>
    <scope>NUCLEOTIDE SEQUENCE [LARGE SCALE GENOMIC DNA]</scope>
    <source>
        <strain evidence="8 9">LMG 3301</strain>
    </source>
</reference>
<keyword evidence="3 5" id="KW-0533">Nickel</keyword>
<comment type="function">
    <text evidence="5">Involved in urease metallocenter assembly. Binds nickel. Probably functions as a nickel donor during metallocenter assembly.</text>
</comment>
<protein>
    <recommendedName>
        <fullName evidence="5">Urease accessory protein UreE</fullName>
    </recommendedName>
</protein>
<dbReference type="Pfam" id="PF02814">
    <property type="entry name" value="UreE_N"/>
    <property type="match status" value="1"/>
</dbReference>
<dbReference type="SUPFAM" id="SSF69287">
    <property type="entry name" value="Urease metallochaperone UreE, N-terminal domain"/>
    <property type="match status" value="1"/>
</dbReference>
<evidence type="ECO:0000259" key="7">
    <source>
        <dbReference type="SMART" id="SM00988"/>
    </source>
</evidence>
<dbReference type="GO" id="GO:0065003">
    <property type="term" value="P:protein-containing complex assembly"/>
    <property type="evidence" value="ECO:0007669"/>
    <property type="project" value="InterPro"/>
</dbReference>
<keyword evidence="2 5" id="KW-0963">Cytoplasm</keyword>
<gene>
    <name evidence="5" type="primary">ureE</name>
    <name evidence="8" type="ORF">OINT_1000271</name>
</gene>
<evidence type="ECO:0000256" key="1">
    <source>
        <dbReference type="ARBA" id="ARBA00004496"/>
    </source>
</evidence>
<feature type="compositionally biased region" description="Basic residues" evidence="6">
    <location>
        <begin position="168"/>
        <end position="179"/>
    </location>
</feature>
<evidence type="ECO:0000256" key="6">
    <source>
        <dbReference type="SAM" id="MobiDB-lite"/>
    </source>
</evidence>
<proteinExistence type="inferred from homology"/>
<evidence type="ECO:0000256" key="4">
    <source>
        <dbReference type="ARBA" id="ARBA00023186"/>
    </source>
</evidence>
<evidence type="ECO:0000256" key="3">
    <source>
        <dbReference type="ARBA" id="ARBA00022596"/>
    </source>
</evidence>